<accession>A0A397HCN9</accession>
<sequence>MRERYDGAVILSYLTLIPMPAERKHKWTWTSNILGYKSWSFVIMKVKKTDEILGGYNLSTWDANSIEDIWKVTEKLQNTKFNS</sequence>
<organism evidence="1 2">
    <name type="scientific">Diversispora epigaea</name>
    <dbReference type="NCBI Taxonomy" id="1348612"/>
    <lineage>
        <taxon>Eukaryota</taxon>
        <taxon>Fungi</taxon>
        <taxon>Fungi incertae sedis</taxon>
        <taxon>Mucoromycota</taxon>
        <taxon>Glomeromycotina</taxon>
        <taxon>Glomeromycetes</taxon>
        <taxon>Diversisporales</taxon>
        <taxon>Diversisporaceae</taxon>
        <taxon>Diversispora</taxon>
    </lineage>
</organism>
<evidence type="ECO:0000313" key="2">
    <source>
        <dbReference type="Proteomes" id="UP000266861"/>
    </source>
</evidence>
<name>A0A397HCN9_9GLOM</name>
<comment type="caution">
    <text evidence="1">The sequence shown here is derived from an EMBL/GenBank/DDBJ whole genome shotgun (WGS) entry which is preliminary data.</text>
</comment>
<protein>
    <submittedName>
        <fullName evidence="1">Uncharacterized protein</fullName>
    </submittedName>
</protein>
<dbReference type="AlphaFoldDB" id="A0A397HCN9"/>
<reference evidence="1 2" key="1">
    <citation type="submission" date="2018-08" db="EMBL/GenBank/DDBJ databases">
        <title>Genome and evolution of the arbuscular mycorrhizal fungus Diversispora epigaea (formerly Glomus versiforme) and its bacterial endosymbionts.</title>
        <authorList>
            <person name="Sun X."/>
            <person name="Fei Z."/>
            <person name="Harrison M."/>
        </authorList>
    </citation>
    <scope>NUCLEOTIDE SEQUENCE [LARGE SCALE GENOMIC DNA]</scope>
    <source>
        <strain evidence="1 2">IT104</strain>
    </source>
</reference>
<dbReference type="EMBL" id="PQFF01000322">
    <property type="protein sequence ID" value="RHZ60539.1"/>
    <property type="molecule type" value="Genomic_DNA"/>
</dbReference>
<proteinExistence type="predicted"/>
<gene>
    <name evidence="1" type="ORF">Glove_352g43</name>
</gene>
<keyword evidence="2" id="KW-1185">Reference proteome</keyword>
<evidence type="ECO:0000313" key="1">
    <source>
        <dbReference type="EMBL" id="RHZ60539.1"/>
    </source>
</evidence>
<dbReference type="Proteomes" id="UP000266861">
    <property type="component" value="Unassembled WGS sequence"/>
</dbReference>